<dbReference type="Gene3D" id="3.30.160.60">
    <property type="entry name" value="Classic Zinc Finger"/>
    <property type="match status" value="6"/>
</dbReference>
<dbReference type="PANTHER" id="PTHR26392:SF92">
    <property type="entry name" value="PROTEIN KINASE DOMAIN-CONTAINING PROTEIN"/>
    <property type="match status" value="1"/>
</dbReference>
<dbReference type="GO" id="GO:0008270">
    <property type="term" value="F:zinc ion binding"/>
    <property type="evidence" value="ECO:0007669"/>
    <property type="project" value="UniProtKB-KW"/>
</dbReference>
<accession>C3ZPP7</accession>
<dbReference type="InterPro" id="IPR036236">
    <property type="entry name" value="Znf_C2H2_sf"/>
</dbReference>
<feature type="compositionally biased region" description="Acidic residues" evidence="2">
    <location>
        <begin position="175"/>
        <end position="186"/>
    </location>
</feature>
<dbReference type="SUPFAM" id="SSF52540">
    <property type="entry name" value="P-loop containing nucleoside triphosphate hydrolases"/>
    <property type="match status" value="1"/>
</dbReference>
<dbReference type="SMART" id="SM00355">
    <property type="entry name" value="ZnF_C2H2"/>
    <property type="match status" value="14"/>
</dbReference>
<dbReference type="Gene3D" id="3.40.50.300">
    <property type="entry name" value="P-loop containing nucleotide triphosphate hydrolases"/>
    <property type="match status" value="1"/>
</dbReference>
<feature type="compositionally biased region" description="Basic residues" evidence="2">
    <location>
        <begin position="1982"/>
        <end position="1991"/>
    </location>
</feature>
<feature type="region of interest" description="Disordered" evidence="2">
    <location>
        <begin position="944"/>
        <end position="986"/>
    </location>
</feature>
<feature type="region of interest" description="Disordered" evidence="2">
    <location>
        <begin position="85"/>
        <end position="110"/>
    </location>
</feature>
<feature type="domain" description="C2H2-type" evidence="4">
    <location>
        <begin position="303"/>
        <end position="331"/>
    </location>
</feature>
<name>C3ZPP7_BRAFL</name>
<feature type="compositionally biased region" description="Basic and acidic residues" evidence="2">
    <location>
        <begin position="163"/>
        <end position="174"/>
    </location>
</feature>
<dbReference type="InParanoid" id="C3ZPP7"/>
<evidence type="ECO:0000259" key="4">
    <source>
        <dbReference type="PROSITE" id="PS50157"/>
    </source>
</evidence>
<reference evidence="5" key="1">
    <citation type="journal article" date="2008" name="Nature">
        <title>The amphioxus genome and the evolution of the chordate karyotype.</title>
        <authorList>
            <consortium name="US DOE Joint Genome Institute (JGI-PGF)"/>
            <person name="Putnam N.H."/>
            <person name="Butts T."/>
            <person name="Ferrier D.E.K."/>
            <person name="Furlong R.F."/>
            <person name="Hellsten U."/>
            <person name="Kawashima T."/>
            <person name="Robinson-Rechavi M."/>
            <person name="Shoguchi E."/>
            <person name="Terry A."/>
            <person name="Yu J.-K."/>
            <person name="Benito-Gutierrez E.L."/>
            <person name="Dubchak I."/>
            <person name="Garcia-Fernandez J."/>
            <person name="Gibson-Brown J.J."/>
            <person name="Grigoriev I.V."/>
            <person name="Horton A.C."/>
            <person name="de Jong P.J."/>
            <person name="Jurka J."/>
            <person name="Kapitonov V.V."/>
            <person name="Kohara Y."/>
            <person name="Kuroki Y."/>
            <person name="Lindquist E."/>
            <person name="Lucas S."/>
            <person name="Osoegawa K."/>
            <person name="Pennacchio L.A."/>
            <person name="Salamov A.A."/>
            <person name="Satou Y."/>
            <person name="Sauka-Spengler T."/>
            <person name="Schmutz J."/>
            <person name="Shin-I T."/>
            <person name="Toyoda A."/>
            <person name="Bronner-Fraser M."/>
            <person name="Fujiyama A."/>
            <person name="Holland L.Z."/>
            <person name="Holland P.W.H."/>
            <person name="Satoh N."/>
            <person name="Rokhsar D.S."/>
        </authorList>
    </citation>
    <scope>NUCLEOTIDE SEQUENCE [LARGE SCALE GENOMIC DNA]</scope>
    <source>
        <strain evidence="5">S238N-H82</strain>
        <tissue evidence="5">Testes</tissue>
    </source>
</reference>
<dbReference type="CDD" id="cd00180">
    <property type="entry name" value="PKc"/>
    <property type="match status" value="1"/>
</dbReference>
<dbReference type="SUPFAM" id="SSF57667">
    <property type="entry name" value="beta-beta-alpha zinc fingers"/>
    <property type="match status" value="2"/>
</dbReference>
<dbReference type="eggNOG" id="KOG0574">
    <property type="taxonomic scope" value="Eukaryota"/>
</dbReference>
<dbReference type="PANTHER" id="PTHR26392">
    <property type="entry name" value="MITOGEN-ACTIVATED PROTEIN KINASE KINASE KINASE 7-RELATED"/>
    <property type="match status" value="1"/>
</dbReference>
<dbReference type="InterPro" id="IPR045063">
    <property type="entry name" value="Dynamin_N"/>
</dbReference>
<dbReference type="InterPro" id="IPR011009">
    <property type="entry name" value="Kinase-like_dom_sf"/>
</dbReference>
<sequence>MEWQAEGAAAPDSQLKEEGSPYDHLIEVFLLYQCRVCQFSSVESKNSILSHIRTKHCKEDGTLQEVELFSASISVFGENFANTLSGGARPHTSDSHRSSSGREAVNLGSSPGRFVTKATVKAVREVIDTSSLKSAKSQKSSKRAEREAEGEDTYRFLGNSDDDDKRVRRAKVVEQEEPEKAEDDGMEKEAVGSGVRTRRGRPRKLKIRLPEGVQKPKFVCSAEGCSYKPLTQEMLELHTKCHIKGVNDFKCFLCDHVTSRWSAMHVHINYSHKNMYYCQECEYSTRALPFLKRHMADKHLHSALCEQCGRSFPSSSYLALHVIEEHGDKSKHKCPQCNYTTPYEHELQQHLTCHLPQYTCKVCGEKFSAKMELAGHIQILHPGEKIFFCDFCSYTAKLKHHLENHMNSQHTARGVFPCPDCGKVYKTQHHMEDHRQRQHKKKQDKAYPCHYCDFISISLQGQGNSYGVHVCNASPPLTPRQRQHKKKQDKAYPCHYCDFIAAGSGQRQHKKKQDKAYPCHYCDFIAAGQRQHKKKQDKAYPCHYCDFIAAGSGSGLGQRQHKKKQDKAYPRHYCDFIDIPGQRQHKKKQDKAYPCHYCDFISTSLQGIHLHEKQRHTQPTPTLRIYNCEHCDKSFPTKSKRTTHMKQTHLRSYKCPHCEFSSGKDSVRAHVKEIHPGLPVTFCKECNFTTKHKGSLWKHHDSMHSGKGQGLKVMCSPPQGSLWKHRDSVHSGKIFMCSHCGKKLKTLDCVRTHERNHCPVIHEGRRHRVVYLPTPRAKNTGAEEQEESDRPVDMAVHTADGRAKQTNTTQGTSRNIFSQENLVPTSGGVTDSTPLVNTPLPSGVTDNTPLAGREGQRQDDKVPDSDAALARQESVVIRADSPTQDGSETRQTEYISEAMLLRQEDAPPRSVSVPYTRHDLARSDVPLTMTFMRPENLLTDRRSEFTDRRSEFTDRRSEFTESQGSGEPRTFSAYERQESGTPHGDSLDRMGALQAHVAADGVYKEALTEADIDAMPPGKVYRTLSEYGVNGDDLSPAEAKTALKQKIRELTEEADKARSPEQVAEMMASVAESYRARRELLLQRCRDAISYLPSLDQSDREKLTIRFRRDIMEILEEVQEHLSKDDCPILVAGETSAGKSTLLNLLLGDDILPVAHMSSTSTICELKYGETRQAKVHLREPDPVTGSTYKVISLSTNREKCQQELEPYIHLRTKERKILPKASKIEIFWPLAFLKGGVTIVDSPGVGESEMMDEVVAEYIPSAFAFIYIIDSSCAGGEHKDRLLGQLLSKCKDLEHFDPTKAIFVLNKWDLVPEKERQEVKEEIIRKLGEMWEGLNESRVFVHSNKEAVKGGFRSTDFNKLLDGIYDLLPQSLSHKLAVQYRQMTSILKEALLYIKLKLNESFSNLDVDERREAFVGARTALAQFDASTAGIIKEVRDYLEDAIETAKSILAEFVRGELGERLAKEQIPWSVQIPENEEDILKDICFWMEDEMVRYPSLKNHISQVKEVFEVKLGEMVTRVKYEHSEKIRPITGRTCRLNVENMELSTRELFLLMIRMAIKAALMDPMFFLPVHHKILYASTLAGFIGSVLKHSDESLARLSELAIACMTTDERLDKIVRYHLTRPFRLLSNFESELQGIKEVDKRLVEERFAETRSQMDLVSTYQPQESQIGLLLGRLAMVQLTEMREYEFDLDGIIGWPDPQNRIAGGSYGEVYRVQVQQKGSLVRAALKVGVLPYDITTEENAWDFLTEEDNLRKLQGEHIVEYYGTACRKERHGLKLGLVMELCDGTLESRIIGHTEHNPSRWGHDPVMKQRAFNYIKDKAIKLCEGLRTIHDAGYIHRDLKLSNVLVTAGDVVKLADVGVTKREADVTGTITGTATYAAPEVKERKVYDKSADIYSLGIILWEMWYGRTVDGRSLRGLMGGDSMPNSPDSIRPIPEWETLVRDCVNRDARRRPTALECLQRIRSMTMEDRPRTSATPHRRTGPRLRPYQRGRKTELNFDKECGSLLAALGLFPKRAGNGMG</sequence>
<keyword evidence="1" id="KW-0862">Zinc</keyword>
<proteinExistence type="predicted"/>
<feature type="domain" description="C2H2-type" evidence="4">
    <location>
        <begin position="735"/>
        <end position="767"/>
    </location>
</feature>
<feature type="compositionally biased region" description="Basic and acidic residues" evidence="2">
    <location>
        <begin position="944"/>
        <end position="959"/>
    </location>
</feature>
<evidence type="ECO:0000259" key="3">
    <source>
        <dbReference type="PROSITE" id="PS50011"/>
    </source>
</evidence>
<evidence type="ECO:0008006" key="6">
    <source>
        <dbReference type="Google" id="ProtNLM"/>
    </source>
</evidence>
<evidence type="ECO:0000256" key="1">
    <source>
        <dbReference type="PROSITE-ProRule" id="PRU00042"/>
    </source>
</evidence>
<feature type="domain" description="C2H2-type" evidence="4">
    <location>
        <begin position="626"/>
        <end position="654"/>
    </location>
</feature>
<feature type="compositionally biased region" description="Polar residues" evidence="2">
    <location>
        <begin position="822"/>
        <end position="848"/>
    </location>
</feature>
<dbReference type="InterPro" id="IPR000719">
    <property type="entry name" value="Prot_kinase_dom"/>
</dbReference>
<keyword evidence="1" id="KW-0863">Zinc-finger</keyword>
<dbReference type="eggNOG" id="KOG1721">
    <property type="taxonomic scope" value="Eukaryota"/>
</dbReference>
<dbReference type="Pfam" id="PF00096">
    <property type="entry name" value="zf-C2H2"/>
    <property type="match status" value="2"/>
</dbReference>
<feature type="region of interest" description="Disordered" evidence="2">
    <location>
        <begin position="1972"/>
        <end position="1991"/>
    </location>
</feature>
<dbReference type="InterPro" id="IPR027417">
    <property type="entry name" value="P-loop_NTPase"/>
</dbReference>
<dbReference type="SMART" id="SM00220">
    <property type="entry name" value="S_TKc"/>
    <property type="match status" value="1"/>
</dbReference>
<dbReference type="Gene3D" id="1.10.510.10">
    <property type="entry name" value="Transferase(Phosphotransferase) domain 1"/>
    <property type="match status" value="1"/>
</dbReference>
<dbReference type="PROSITE" id="PS00028">
    <property type="entry name" value="ZINC_FINGER_C2H2_1"/>
    <property type="match status" value="5"/>
</dbReference>
<evidence type="ECO:0000256" key="2">
    <source>
        <dbReference type="SAM" id="MobiDB-lite"/>
    </source>
</evidence>
<dbReference type="PROSITE" id="PS00108">
    <property type="entry name" value="PROTEIN_KINASE_ST"/>
    <property type="match status" value="1"/>
</dbReference>
<dbReference type="PROSITE" id="PS50011">
    <property type="entry name" value="PROTEIN_KINASE_DOM"/>
    <property type="match status" value="1"/>
</dbReference>
<organism>
    <name type="scientific">Branchiostoma floridae</name>
    <name type="common">Florida lancelet</name>
    <name type="synonym">Amphioxus</name>
    <dbReference type="NCBI Taxonomy" id="7739"/>
    <lineage>
        <taxon>Eukaryota</taxon>
        <taxon>Metazoa</taxon>
        <taxon>Chordata</taxon>
        <taxon>Cephalochordata</taxon>
        <taxon>Leptocardii</taxon>
        <taxon>Amphioxiformes</taxon>
        <taxon>Branchiostomatidae</taxon>
        <taxon>Branchiostoma</taxon>
    </lineage>
</organism>
<dbReference type="PROSITE" id="PS50157">
    <property type="entry name" value="ZINC_FINGER_C2H2_2"/>
    <property type="match status" value="5"/>
</dbReference>
<keyword evidence="1" id="KW-0479">Metal-binding</keyword>
<dbReference type="GO" id="GO:0005524">
    <property type="term" value="F:ATP binding"/>
    <property type="evidence" value="ECO:0007669"/>
    <property type="project" value="InterPro"/>
</dbReference>
<dbReference type="GO" id="GO:0004672">
    <property type="term" value="F:protein kinase activity"/>
    <property type="evidence" value="ECO:0007669"/>
    <property type="project" value="InterPro"/>
</dbReference>
<dbReference type="SUPFAM" id="SSF56112">
    <property type="entry name" value="Protein kinase-like (PK-like)"/>
    <property type="match status" value="1"/>
</dbReference>
<feature type="compositionally biased region" description="Basic and acidic residues" evidence="2">
    <location>
        <begin position="854"/>
        <end position="863"/>
    </location>
</feature>
<feature type="domain" description="C2H2-type" evidence="4">
    <location>
        <begin position="358"/>
        <end position="386"/>
    </location>
</feature>
<gene>
    <name evidence="5" type="ORF">BRAFLDRAFT_80147</name>
</gene>
<protein>
    <recommendedName>
        <fullName evidence="6">Protein kinase domain-containing protein</fullName>
    </recommendedName>
</protein>
<dbReference type="Pfam" id="PF00069">
    <property type="entry name" value="Pkinase"/>
    <property type="match status" value="1"/>
</dbReference>
<feature type="domain" description="Protein kinase" evidence="3">
    <location>
        <begin position="1701"/>
        <end position="1972"/>
    </location>
</feature>
<dbReference type="Pfam" id="PF00350">
    <property type="entry name" value="Dynamin_N"/>
    <property type="match status" value="1"/>
</dbReference>
<dbReference type="InterPro" id="IPR008271">
    <property type="entry name" value="Ser/Thr_kinase_AS"/>
</dbReference>
<feature type="region of interest" description="Disordered" evidence="2">
    <location>
        <begin position="131"/>
        <end position="201"/>
    </location>
</feature>
<dbReference type="EMBL" id="GG666659">
    <property type="protein sequence ID" value="EEN45468.1"/>
    <property type="molecule type" value="Genomic_DNA"/>
</dbReference>
<dbReference type="InterPro" id="IPR013087">
    <property type="entry name" value="Znf_C2H2_type"/>
</dbReference>
<feature type="region of interest" description="Disordered" evidence="2">
    <location>
        <begin position="822"/>
        <end position="863"/>
    </location>
</feature>
<feature type="domain" description="C2H2-type" evidence="4">
    <location>
        <begin position="416"/>
        <end position="444"/>
    </location>
</feature>
<evidence type="ECO:0000313" key="5">
    <source>
        <dbReference type="EMBL" id="EEN45468.1"/>
    </source>
</evidence>